<evidence type="ECO:0000313" key="2">
    <source>
        <dbReference type="EMBL" id="MFC4263962.1"/>
    </source>
</evidence>
<keyword evidence="1" id="KW-0472">Membrane</keyword>
<gene>
    <name evidence="2" type="ORF">ACFOWM_13795</name>
</gene>
<feature type="transmembrane region" description="Helical" evidence="1">
    <location>
        <begin position="47"/>
        <end position="71"/>
    </location>
</feature>
<organism evidence="2 3">
    <name type="scientific">Ferruginibacter yonginensis</name>
    <dbReference type="NCBI Taxonomy" id="1310416"/>
    <lineage>
        <taxon>Bacteria</taxon>
        <taxon>Pseudomonadati</taxon>
        <taxon>Bacteroidota</taxon>
        <taxon>Chitinophagia</taxon>
        <taxon>Chitinophagales</taxon>
        <taxon>Chitinophagaceae</taxon>
        <taxon>Ferruginibacter</taxon>
    </lineage>
</organism>
<reference evidence="3" key="1">
    <citation type="journal article" date="2019" name="Int. J. Syst. Evol. Microbiol.">
        <title>The Global Catalogue of Microorganisms (GCM) 10K type strain sequencing project: providing services to taxonomists for standard genome sequencing and annotation.</title>
        <authorList>
            <consortium name="The Broad Institute Genomics Platform"/>
            <consortium name="The Broad Institute Genome Sequencing Center for Infectious Disease"/>
            <person name="Wu L."/>
            <person name="Ma J."/>
        </authorList>
    </citation>
    <scope>NUCLEOTIDE SEQUENCE [LARGE SCALE GENOMIC DNA]</scope>
    <source>
        <strain evidence="3">CECT 8289</strain>
    </source>
</reference>
<proteinExistence type="predicted"/>
<dbReference type="RefSeq" id="WP_379711167.1">
    <property type="nucleotide sequence ID" value="NZ_JBHSCZ010000006.1"/>
</dbReference>
<keyword evidence="1" id="KW-1133">Transmembrane helix</keyword>
<keyword evidence="1" id="KW-0812">Transmembrane</keyword>
<comment type="caution">
    <text evidence="2">The sequence shown here is derived from an EMBL/GenBank/DDBJ whole genome shotgun (WGS) entry which is preliminary data.</text>
</comment>
<evidence type="ECO:0000256" key="1">
    <source>
        <dbReference type="SAM" id="Phobius"/>
    </source>
</evidence>
<evidence type="ECO:0000313" key="3">
    <source>
        <dbReference type="Proteomes" id="UP001595907"/>
    </source>
</evidence>
<accession>A0ABV8QW31</accession>
<dbReference type="Proteomes" id="UP001595907">
    <property type="component" value="Unassembled WGS sequence"/>
</dbReference>
<feature type="transmembrane region" description="Helical" evidence="1">
    <location>
        <begin position="12"/>
        <end position="35"/>
    </location>
</feature>
<sequence length="205" mass="24107">MDTFLQLNKEKLRAIFFRLSFALLGVVSIVFLIAYLTCNLPDGQLLFYILLTTTIGVPIFIMLVGYIVWFINLRARQKTFSKVPFNDIEKIGFHKAYLDESSKWVLTEEIKEGKLNGFALRMNLSKEKGYHFIEFDIPVEWRKLEKSEYKSLTEKFKQHNVEFRIGSMVKLYDTRQQILQAVSDIKEDLELFTTLLRQEGFEPKT</sequence>
<protein>
    <submittedName>
        <fullName evidence="2">Uncharacterized protein</fullName>
    </submittedName>
</protein>
<name>A0ABV8QW31_9BACT</name>
<dbReference type="EMBL" id="JBHSCZ010000006">
    <property type="protein sequence ID" value="MFC4263962.1"/>
    <property type="molecule type" value="Genomic_DNA"/>
</dbReference>
<keyword evidence="3" id="KW-1185">Reference proteome</keyword>